<accession>A0A241XRV1</accession>
<dbReference type="AlphaFoldDB" id="A0A241XRV1"/>
<evidence type="ECO:0000313" key="1">
    <source>
        <dbReference type="EMBL" id="OTI63231.1"/>
    </source>
</evidence>
<comment type="caution">
    <text evidence="1">The sequence shown here is derived from an EMBL/GenBank/DDBJ whole genome shotgun (WGS) entry which is preliminary data.</text>
</comment>
<name>A0A241XRV1_PSEAI</name>
<organism evidence="1 2">
    <name type="scientific">Pseudomonas aeruginosa</name>
    <dbReference type="NCBI Taxonomy" id="287"/>
    <lineage>
        <taxon>Bacteria</taxon>
        <taxon>Pseudomonadati</taxon>
        <taxon>Pseudomonadota</taxon>
        <taxon>Gammaproteobacteria</taxon>
        <taxon>Pseudomonadales</taxon>
        <taxon>Pseudomonadaceae</taxon>
        <taxon>Pseudomonas</taxon>
    </lineage>
</organism>
<evidence type="ECO:0000313" key="2">
    <source>
        <dbReference type="Proteomes" id="UP000194857"/>
    </source>
</evidence>
<reference evidence="1 2" key="1">
    <citation type="submission" date="2017-05" db="EMBL/GenBank/DDBJ databases">
        <authorList>
            <person name="Song R."/>
            <person name="Chenine A.L."/>
            <person name="Ruprecht R.M."/>
        </authorList>
    </citation>
    <scope>NUCLEOTIDE SEQUENCE [LARGE SCALE GENOMIC DNA]</scope>
    <source>
        <strain evidence="1 2">S567_C10_BS</strain>
    </source>
</reference>
<proteinExistence type="predicted"/>
<dbReference type="EMBL" id="NFFZ01000004">
    <property type="protein sequence ID" value="OTI63231.1"/>
    <property type="molecule type" value="Genomic_DNA"/>
</dbReference>
<dbReference type="RefSeq" id="WP_065327464.1">
    <property type="nucleotide sequence ID" value="NZ_NFFZ01000004.1"/>
</dbReference>
<sequence length="188" mass="20655">MQTTVEATQALKDSGFKFPHELGLFRHPMLNDEGNTVDPVTLGFTIIGTGGGCEALELAVGEFLIWITADDGCSTPAEAEWAESLIGIYRAADREEVAMLTGLQWLEVVGSLVNSIPTDQDLDNKTLAELSAWYVDRVGYDPLKDDPDLDPDTFRADCKEYALIERCGGLDSDAYRMIEASRQDSNDQ</sequence>
<protein>
    <submittedName>
        <fullName evidence="1">Uncharacterized protein</fullName>
    </submittedName>
</protein>
<gene>
    <name evidence="1" type="ORF">CAZ10_10390</name>
</gene>
<dbReference type="Proteomes" id="UP000194857">
    <property type="component" value="Unassembled WGS sequence"/>
</dbReference>